<dbReference type="PROSITE" id="PS50932">
    <property type="entry name" value="HTH_LACI_2"/>
    <property type="match status" value="1"/>
</dbReference>
<keyword evidence="6" id="KW-1185">Reference proteome</keyword>
<dbReference type="STRING" id="69974.MPLDJ20_140374"/>
<dbReference type="GO" id="GO:0003700">
    <property type="term" value="F:DNA-binding transcription factor activity"/>
    <property type="evidence" value="ECO:0007669"/>
    <property type="project" value="TreeGrafter"/>
</dbReference>
<evidence type="ECO:0000256" key="1">
    <source>
        <dbReference type="ARBA" id="ARBA00023015"/>
    </source>
</evidence>
<dbReference type="CDD" id="cd01392">
    <property type="entry name" value="HTH_LacI"/>
    <property type="match status" value="1"/>
</dbReference>
<dbReference type="InterPro" id="IPR000843">
    <property type="entry name" value="HTH_LacI"/>
</dbReference>
<evidence type="ECO:0000313" key="5">
    <source>
        <dbReference type="EMBL" id="CDX17050.1"/>
    </source>
</evidence>
<sequence length="333" mass="35784">MSTINEVAIMARVSTTTVSRYLNNRIELPAETAARIDAAIAALDYRPNILAKRLSLGRSEAIGMMTPEIANPFFAELAAAVEDEAEKHGYSVLMSSTGGNRERELASLRRLKDGHVDGLIMMTNRPDDGSLAATLHHYGHIVLIDEDIPGVNVPKIFVENREGARAATRHLIEAGHRRIAHIGGPAKLFSAIERLAGYRDAMAEAGITVDDGDIRQGEYSREFGRAAMLDMLAGAEPPTAVFAGSDFIAIGIMEAVRSKGLGVPQDISLVGFDDMPFADLLAPGLTTIRQPTAELGRIGFGTLKALIDKTSPPELTRLPVALVKRNSVAPPRS</sequence>
<dbReference type="CDD" id="cd06267">
    <property type="entry name" value="PBP1_LacI_sugar_binding-like"/>
    <property type="match status" value="1"/>
</dbReference>
<dbReference type="Pfam" id="PF00356">
    <property type="entry name" value="LacI"/>
    <property type="match status" value="1"/>
</dbReference>
<dbReference type="AlphaFoldDB" id="A0A090DLE9"/>
<keyword evidence="3" id="KW-0804">Transcription</keyword>
<evidence type="ECO:0000313" key="6">
    <source>
        <dbReference type="Proteomes" id="UP000045285"/>
    </source>
</evidence>
<dbReference type="Proteomes" id="UP000045285">
    <property type="component" value="Unassembled WGS sequence"/>
</dbReference>
<dbReference type="GO" id="GO:0000976">
    <property type="term" value="F:transcription cis-regulatory region binding"/>
    <property type="evidence" value="ECO:0007669"/>
    <property type="project" value="TreeGrafter"/>
</dbReference>
<keyword evidence="1" id="KW-0805">Transcription regulation</keyword>
<protein>
    <submittedName>
        <fullName evidence="5">Transcriptional regulator, LacI family</fullName>
    </submittedName>
</protein>
<dbReference type="Gene3D" id="3.40.50.2300">
    <property type="match status" value="2"/>
</dbReference>
<dbReference type="InterPro" id="IPR010982">
    <property type="entry name" value="Lambda_DNA-bd_dom_sf"/>
</dbReference>
<proteinExistence type="predicted"/>
<organism evidence="5 6">
    <name type="scientific">Mesorhizobium plurifarium</name>
    <dbReference type="NCBI Taxonomy" id="69974"/>
    <lineage>
        <taxon>Bacteria</taxon>
        <taxon>Pseudomonadati</taxon>
        <taxon>Pseudomonadota</taxon>
        <taxon>Alphaproteobacteria</taxon>
        <taxon>Hyphomicrobiales</taxon>
        <taxon>Phyllobacteriaceae</taxon>
        <taxon>Mesorhizobium</taxon>
    </lineage>
</organism>
<dbReference type="Gene3D" id="1.10.260.40">
    <property type="entry name" value="lambda repressor-like DNA-binding domains"/>
    <property type="match status" value="1"/>
</dbReference>
<accession>A0A090DLE9</accession>
<evidence type="ECO:0000256" key="2">
    <source>
        <dbReference type="ARBA" id="ARBA00023125"/>
    </source>
</evidence>
<evidence type="ECO:0000256" key="3">
    <source>
        <dbReference type="ARBA" id="ARBA00023163"/>
    </source>
</evidence>
<dbReference type="Pfam" id="PF13377">
    <property type="entry name" value="Peripla_BP_3"/>
    <property type="match status" value="1"/>
</dbReference>
<keyword evidence="2" id="KW-0238">DNA-binding</keyword>
<gene>
    <name evidence="5" type="ORF">MPL3356_230025</name>
</gene>
<dbReference type="InterPro" id="IPR028082">
    <property type="entry name" value="Peripla_BP_I"/>
</dbReference>
<dbReference type="PANTHER" id="PTHR30146:SF109">
    <property type="entry name" value="HTH-TYPE TRANSCRIPTIONAL REGULATOR GALS"/>
    <property type="match status" value="1"/>
</dbReference>
<dbReference type="EMBL" id="CCMZ01000016">
    <property type="protein sequence ID" value="CDX17050.1"/>
    <property type="molecule type" value="Genomic_DNA"/>
</dbReference>
<feature type="domain" description="HTH lacI-type" evidence="4">
    <location>
        <begin position="2"/>
        <end position="56"/>
    </location>
</feature>
<reference evidence="6" key="1">
    <citation type="submission" date="2014-08" db="EMBL/GenBank/DDBJ databases">
        <authorList>
            <person name="Moulin L."/>
        </authorList>
    </citation>
    <scope>NUCLEOTIDE SEQUENCE [LARGE SCALE GENOMIC DNA]</scope>
</reference>
<dbReference type="PANTHER" id="PTHR30146">
    <property type="entry name" value="LACI-RELATED TRANSCRIPTIONAL REPRESSOR"/>
    <property type="match status" value="1"/>
</dbReference>
<dbReference type="SMART" id="SM00354">
    <property type="entry name" value="HTH_LACI"/>
    <property type="match status" value="1"/>
</dbReference>
<name>A0A090DLE9_MESPL</name>
<evidence type="ECO:0000259" key="4">
    <source>
        <dbReference type="PROSITE" id="PS50932"/>
    </source>
</evidence>
<dbReference type="SUPFAM" id="SSF47413">
    <property type="entry name" value="lambda repressor-like DNA-binding domains"/>
    <property type="match status" value="1"/>
</dbReference>
<dbReference type="SUPFAM" id="SSF53822">
    <property type="entry name" value="Periplasmic binding protein-like I"/>
    <property type="match status" value="1"/>
</dbReference>
<dbReference type="InterPro" id="IPR046335">
    <property type="entry name" value="LacI/GalR-like_sensor"/>
</dbReference>